<protein>
    <submittedName>
        <fullName evidence="2">TIGR04348 family glycosyltransferase</fullName>
    </submittedName>
</protein>
<proteinExistence type="predicted"/>
<sequence length="341" mass="37032">MRYPSIVIVSPALADANNGNWQTARRWRQLLGATHPVRITQQWPDARAESDEIMLALHARRSAEAVQAWANAHGPRGLAVILTGTDLYRDITIDQAAQRSLDVAQLLVVLQELGLDALPAQARAKARVIYQSAALRQTLPKTTRSLRAVMVGHLRQVKSPQTLFDAARLLGPCSGIQICHIGEASEAALGELARRTARECLHYHWLGALPHAATRQAIQRAHVLVHTSAMEGGAHVIMEAIRSGTPVLASRVGGNVGMLGKEYEGYFEHGDAAGLATLLECCRAGQRAATQDQPATLLARLRAQCALRTGLFDPGAERQALMHLVDDLQAGPQTQRRTRAL</sequence>
<comment type="caution">
    <text evidence="2">The sequence shown here is derived from an EMBL/GenBank/DDBJ whole genome shotgun (WGS) entry which is preliminary data.</text>
</comment>
<evidence type="ECO:0000259" key="1">
    <source>
        <dbReference type="Pfam" id="PF00534"/>
    </source>
</evidence>
<dbReference type="Pfam" id="PF00534">
    <property type="entry name" value="Glycos_transf_1"/>
    <property type="match status" value="1"/>
</dbReference>
<feature type="domain" description="Glycosyl transferase family 1" evidence="1">
    <location>
        <begin position="135"/>
        <end position="269"/>
    </location>
</feature>
<dbReference type="EMBL" id="VOBQ01000021">
    <property type="protein sequence ID" value="TWO68034.1"/>
    <property type="molecule type" value="Genomic_DNA"/>
</dbReference>
<dbReference type="OrthoDB" id="8563324at2"/>
<dbReference type="Proteomes" id="UP000318199">
    <property type="component" value="Unassembled WGS sequence"/>
</dbReference>
<organism evidence="2 3">
    <name type="scientific">Caenimonas sedimenti</name>
    <dbReference type="NCBI Taxonomy" id="2596921"/>
    <lineage>
        <taxon>Bacteria</taxon>
        <taxon>Pseudomonadati</taxon>
        <taxon>Pseudomonadota</taxon>
        <taxon>Betaproteobacteria</taxon>
        <taxon>Burkholderiales</taxon>
        <taxon>Comamonadaceae</taxon>
        <taxon>Caenimonas</taxon>
    </lineage>
</organism>
<dbReference type="InterPro" id="IPR027627">
    <property type="entry name" value="Glycosyltransferase_put"/>
</dbReference>
<dbReference type="PANTHER" id="PTHR46660">
    <property type="match status" value="1"/>
</dbReference>
<accession>A0A562ZIL0</accession>
<evidence type="ECO:0000313" key="2">
    <source>
        <dbReference type="EMBL" id="TWO68034.1"/>
    </source>
</evidence>
<name>A0A562ZIL0_9BURK</name>
<dbReference type="SUPFAM" id="SSF53756">
    <property type="entry name" value="UDP-Glycosyltransferase/glycogen phosphorylase"/>
    <property type="match status" value="1"/>
</dbReference>
<gene>
    <name evidence="2" type="ORF">FN976_24135</name>
</gene>
<dbReference type="InterPro" id="IPR001296">
    <property type="entry name" value="Glyco_trans_1"/>
</dbReference>
<reference evidence="2 3" key="1">
    <citation type="submission" date="2019-07" db="EMBL/GenBank/DDBJ databases">
        <title>Caenimonas sedimenti sp. nov., isolated from activated sludge.</title>
        <authorList>
            <person name="Xu J."/>
        </authorList>
    </citation>
    <scope>NUCLEOTIDE SEQUENCE [LARGE SCALE GENOMIC DNA]</scope>
    <source>
        <strain evidence="2 3">HX-9-20</strain>
    </source>
</reference>
<keyword evidence="2" id="KW-0808">Transferase</keyword>
<dbReference type="InterPro" id="IPR052622">
    <property type="entry name" value="Glycosyltransferase_G1"/>
</dbReference>
<dbReference type="NCBIfam" id="TIGR04348">
    <property type="entry name" value="selenoneine biosynthesis selenosugar synthase SenB"/>
    <property type="match status" value="1"/>
</dbReference>
<dbReference type="RefSeq" id="WP_145895724.1">
    <property type="nucleotide sequence ID" value="NZ_VOBQ01000021.1"/>
</dbReference>
<dbReference type="PANTHER" id="PTHR46660:SF2">
    <property type="entry name" value="GLYCOSYLTRANSFERASE 1 DOMAIN-CONTAINING PROTEIN 1"/>
    <property type="match status" value="1"/>
</dbReference>
<dbReference type="AlphaFoldDB" id="A0A562ZIL0"/>
<evidence type="ECO:0000313" key="3">
    <source>
        <dbReference type="Proteomes" id="UP000318199"/>
    </source>
</evidence>
<dbReference type="GO" id="GO:0016757">
    <property type="term" value="F:glycosyltransferase activity"/>
    <property type="evidence" value="ECO:0007669"/>
    <property type="project" value="InterPro"/>
</dbReference>
<keyword evidence="3" id="KW-1185">Reference proteome</keyword>
<dbReference type="Gene3D" id="3.40.50.2000">
    <property type="entry name" value="Glycogen Phosphorylase B"/>
    <property type="match status" value="1"/>
</dbReference>